<dbReference type="Gene3D" id="2.130.10.130">
    <property type="entry name" value="Integrin alpha, N-terminal"/>
    <property type="match status" value="1"/>
</dbReference>
<dbReference type="SUPFAM" id="SSF69318">
    <property type="entry name" value="Integrin alpha N-terminal domain"/>
    <property type="match status" value="1"/>
</dbReference>
<reference evidence="2 3" key="1">
    <citation type="submission" date="2023-10" db="EMBL/GenBank/DDBJ databases">
        <title>The genome sequence of Streptomyces sp. HUAS YS2.</title>
        <authorList>
            <person name="Mo P."/>
        </authorList>
    </citation>
    <scope>NUCLEOTIDE SEQUENCE [LARGE SCALE GENOMIC DNA]</scope>
    <source>
        <strain evidence="2 3">HUAS YS2</strain>
    </source>
</reference>
<dbReference type="InterPro" id="IPR028994">
    <property type="entry name" value="Integrin_alpha_N"/>
</dbReference>
<evidence type="ECO:0000313" key="3">
    <source>
        <dbReference type="Proteomes" id="UP001301731"/>
    </source>
</evidence>
<dbReference type="Proteomes" id="UP001301731">
    <property type="component" value="Chromosome"/>
</dbReference>
<keyword evidence="3" id="KW-1185">Reference proteome</keyword>
<dbReference type="Pfam" id="PF13517">
    <property type="entry name" value="FG-GAP_3"/>
    <property type="match status" value="1"/>
</dbReference>
<dbReference type="PANTHER" id="PTHR44103:SF1">
    <property type="entry name" value="PROPROTEIN CONVERTASE P"/>
    <property type="match status" value="1"/>
</dbReference>
<evidence type="ECO:0000313" key="2">
    <source>
        <dbReference type="EMBL" id="WOX23466.1"/>
    </source>
</evidence>
<dbReference type="PANTHER" id="PTHR44103">
    <property type="entry name" value="PROPROTEIN CONVERTASE P"/>
    <property type="match status" value="1"/>
</dbReference>
<dbReference type="RefSeq" id="WP_318105272.1">
    <property type="nucleotide sequence ID" value="NZ_CP137573.1"/>
</dbReference>
<sequence>MTLPEGYGRIELGDGFVVRNTYTYGSLRVFDVRSGSVVERSVDPAAGVSDLDPETGQLAYSVLGGDIRIRELGKPVSGPAPVSTQVTPVVETDATPVAWRGQWWLSKPIAGWTLALRHTATGRVVATRTGGPTDAPFTADWNGRTASGGLLPNGAYTWTLTAQPVAGQGSALTLSGTSRLVGGTAVRRDHAGGGSLPDGNGDLLVRTTSGSLDFWHGTGTGRVSGKTAGAGWGTSVNTAVPFGDVNGDNCNDVMLRMSSGELRTYKPGCGKPLTPAVAYTKAGSGFGGMNLMTSPGDLTGDGRADLVARNGDSLYLYAGKAGGTLASGVRFGSGWSPFTHIAGAGDLDGDRIGDLVARKSDGSLYRYSGAGGGRLKAGVKIKSGWGASYTTVVGVGDLDSDAKRDLVVRDRAGLLFRISGDGNGSFGTAVQIGSGWGSFKGLF</sequence>
<dbReference type="EMBL" id="CP137573">
    <property type="protein sequence ID" value="WOX23466.1"/>
    <property type="molecule type" value="Genomic_DNA"/>
</dbReference>
<proteinExistence type="predicted"/>
<name>A0ABZ0LWA3_9ACTN</name>
<dbReference type="InterPro" id="IPR013517">
    <property type="entry name" value="FG-GAP"/>
</dbReference>
<keyword evidence="1" id="KW-0732">Signal</keyword>
<evidence type="ECO:0000256" key="1">
    <source>
        <dbReference type="ARBA" id="ARBA00022729"/>
    </source>
</evidence>
<dbReference type="Gene3D" id="2.60.40.4070">
    <property type="match status" value="1"/>
</dbReference>
<gene>
    <name evidence="2" type="ORF">R2D22_19570</name>
</gene>
<accession>A0ABZ0LWA3</accession>
<organism evidence="2 3">
    <name type="scientific">Streptomyces solicathayae</name>
    <dbReference type="NCBI Taxonomy" id="3081768"/>
    <lineage>
        <taxon>Bacteria</taxon>
        <taxon>Bacillati</taxon>
        <taxon>Actinomycetota</taxon>
        <taxon>Actinomycetes</taxon>
        <taxon>Kitasatosporales</taxon>
        <taxon>Streptomycetaceae</taxon>
        <taxon>Streptomyces</taxon>
    </lineage>
</organism>
<protein>
    <submittedName>
        <fullName evidence="2">FG-GAP-like repeat-containing protein</fullName>
    </submittedName>
</protein>